<dbReference type="Pfam" id="PF22599">
    <property type="entry name" value="SecDF_P1_head"/>
    <property type="match status" value="1"/>
</dbReference>
<proteinExistence type="predicted"/>
<evidence type="ECO:0000256" key="3">
    <source>
        <dbReference type="ARBA" id="ARBA00022692"/>
    </source>
</evidence>
<dbReference type="Gene3D" id="3.30.1360.200">
    <property type="match status" value="1"/>
</dbReference>
<dbReference type="AlphaFoldDB" id="A0A382WMC6"/>
<keyword evidence="2" id="KW-1003">Cell membrane</keyword>
<dbReference type="Pfam" id="PF21760">
    <property type="entry name" value="SecD_1st"/>
    <property type="match status" value="1"/>
</dbReference>
<evidence type="ECO:0008006" key="11">
    <source>
        <dbReference type="Google" id="ProtNLM"/>
    </source>
</evidence>
<dbReference type="GO" id="GO:0005886">
    <property type="term" value="C:plasma membrane"/>
    <property type="evidence" value="ECO:0007669"/>
    <property type="project" value="TreeGrafter"/>
</dbReference>
<sequence>GGVHFLMEVDTERAVAERLEGMQQDIKRSLRTGEERVRYQSSDIVNGQTLRISFASAELRFKARQQIEPAYQQFAITSAEDQAFDLLLTMNNAAIREIEDFAVQQNLQTIRNRVNELGVAEPLVQKLGRQRIVVDLPGVQDTAEAKKILGKVATLEFRMEAKSGASNSTILPFDYGGRAVRAERDLILRGERVFDAQVGFDPDTGLPQVNITLDSEGGELMHRATRYNIGRRMAVVFIETKTRDRYEMVSGQEVKISEPYVEKKIISLATVQAALG</sequence>
<evidence type="ECO:0000259" key="9">
    <source>
        <dbReference type="Pfam" id="PF22599"/>
    </source>
</evidence>
<keyword evidence="7" id="KW-0472">Membrane</keyword>
<dbReference type="InterPro" id="IPR054384">
    <property type="entry name" value="SecDF_P1_head"/>
</dbReference>
<dbReference type="EMBL" id="UINC01160916">
    <property type="protein sequence ID" value="SVD59819.1"/>
    <property type="molecule type" value="Genomic_DNA"/>
</dbReference>
<evidence type="ECO:0000313" key="10">
    <source>
        <dbReference type="EMBL" id="SVD59819.1"/>
    </source>
</evidence>
<dbReference type="PANTHER" id="PTHR30081">
    <property type="entry name" value="PROTEIN-EXPORT MEMBRANE PROTEIN SEC"/>
    <property type="match status" value="1"/>
</dbReference>
<evidence type="ECO:0000259" key="8">
    <source>
        <dbReference type="Pfam" id="PF21760"/>
    </source>
</evidence>
<accession>A0A382WMC6</accession>
<keyword evidence="4" id="KW-0653">Protein transport</keyword>
<protein>
    <recommendedName>
        <fullName evidence="11">Protein translocase subunit SecD</fullName>
    </recommendedName>
</protein>
<dbReference type="GO" id="GO:0015031">
    <property type="term" value="P:protein transport"/>
    <property type="evidence" value="ECO:0007669"/>
    <property type="project" value="UniProtKB-KW"/>
</dbReference>
<feature type="domain" description="Protein translocase subunit SecDF P1" evidence="8">
    <location>
        <begin position="103"/>
        <end position="160"/>
    </location>
</feature>
<evidence type="ECO:0000256" key="4">
    <source>
        <dbReference type="ARBA" id="ARBA00022927"/>
    </source>
</evidence>
<feature type="non-terminal residue" evidence="10">
    <location>
        <position position="276"/>
    </location>
</feature>
<name>A0A382WMC6_9ZZZZ</name>
<dbReference type="FunFam" id="3.30.70.3400:FF:000003">
    <property type="entry name" value="Preprotein translocase subunit SecD"/>
    <property type="match status" value="1"/>
</dbReference>
<keyword evidence="5" id="KW-1133">Transmembrane helix</keyword>
<organism evidence="10">
    <name type="scientific">marine metagenome</name>
    <dbReference type="NCBI Taxonomy" id="408172"/>
    <lineage>
        <taxon>unclassified sequences</taxon>
        <taxon>metagenomes</taxon>
        <taxon>ecological metagenomes</taxon>
    </lineage>
</organism>
<dbReference type="InterPro" id="IPR022813">
    <property type="entry name" value="SecD/SecF_arch_bac"/>
</dbReference>
<evidence type="ECO:0000256" key="1">
    <source>
        <dbReference type="ARBA" id="ARBA00022448"/>
    </source>
</evidence>
<evidence type="ECO:0000256" key="2">
    <source>
        <dbReference type="ARBA" id="ARBA00022475"/>
    </source>
</evidence>
<reference evidence="10" key="1">
    <citation type="submission" date="2018-05" db="EMBL/GenBank/DDBJ databases">
        <authorList>
            <person name="Lanie J.A."/>
            <person name="Ng W.-L."/>
            <person name="Kazmierczak K.M."/>
            <person name="Andrzejewski T.M."/>
            <person name="Davidsen T.M."/>
            <person name="Wayne K.J."/>
            <person name="Tettelin H."/>
            <person name="Glass J.I."/>
            <person name="Rusch D."/>
            <person name="Podicherti R."/>
            <person name="Tsui H.-C.T."/>
            <person name="Winkler M.E."/>
        </authorList>
    </citation>
    <scope>NUCLEOTIDE SEQUENCE</scope>
</reference>
<gene>
    <name evidence="10" type="ORF">METZ01_LOCUS412673</name>
</gene>
<dbReference type="Gene3D" id="3.30.70.3400">
    <property type="match status" value="1"/>
</dbReference>
<evidence type="ECO:0000256" key="6">
    <source>
        <dbReference type="ARBA" id="ARBA00023010"/>
    </source>
</evidence>
<dbReference type="InterPro" id="IPR048631">
    <property type="entry name" value="SecD_1st"/>
</dbReference>
<keyword evidence="3" id="KW-0812">Transmembrane</keyword>
<evidence type="ECO:0000256" key="5">
    <source>
        <dbReference type="ARBA" id="ARBA00022989"/>
    </source>
</evidence>
<evidence type="ECO:0000256" key="7">
    <source>
        <dbReference type="ARBA" id="ARBA00023136"/>
    </source>
</evidence>
<feature type="domain" description="SecDF P1 head subdomain" evidence="9">
    <location>
        <begin position="170"/>
        <end position="275"/>
    </location>
</feature>
<dbReference type="PANTHER" id="PTHR30081:SF1">
    <property type="entry name" value="PROTEIN TRANSLOCASE SUBUNIT SECD"/>
    <property type="match status" value="1"/>
</dbReference>
<feature type="non-terminal residue" evidence="10">
    <location>
        <position position="1"/>
    </location>
</feature>
<keyword evidence="1" id="KW-0813">Transport</keyword>
<keyword evidence="6" id="KW-0811">Translocation</keyword>